<dbReference type="AlphaFoldDB" id="A0A9W7ZJJ5"/>
<protein>
    <submittedName>
        <fullName evidence="9">Uncharacterized protein</fullName>
    </submittedName>
</protein>
<reference evidence="9" key="1">
    <citation type="submission" date="2022-07" db="EMBL/GenBank/DDBJ databases">
        <title>Phylogenomic reconstructions and comparative analyses of Kickxellomycotina fungi.</title>
        <authorList>
            <person name="Reynolds N.K."/>
            <person name="Stajich J.E."/>
            <person name="Barry K."/>
            <person name="Grigoriev I.V."/>
            <person name="Crous P."/>
            <person name="Smith M.E."/>
        </authorList>
    </citation>
    <scope>NUCLEOTIDE SEQUENCE</scope>
    <source>
        <strain evidence="9">RSA 861</strain>
    </source>
</reference>
<dbReference type="OrthoDB" id="2021145at2759"/>
<feature type="region of interest" description="Disordered" evidence="6">
    <location>
        <begin position="572"/>
        <end position="597"/>
    </location>
</feature>
<dbReference type="InterPro" id="IPR056518">
    <property type="entry name" value="HEAT_Ints3_C"/>
</dbReference>
<dbReference type="InterPro" id="IPR019333">
    <property type="entry name" value="INTS3_N"/>
</dbReference>
<evidence type="ECO:0000256" key="6">
    <source>
        <dbReference type="SAM" id="MobiDB-lite"/>
    </source>
</evidence>
<evidence type="ECO:0000259" key="8">
    <source>
        <dbReference type="Pfam" id="PF24566"/>
    </source>
</evidence>
<dbReference type="PANTHER" id="PTHR13587:SF7">
    <property type="entry name" value="INTEGRATOR COMPLEX SUBUNIT 3"/>
    <property type="match status" value="1"/>
</dbReference>
<dbReference type="Proteomes" id="UP001150569">
    <property type="component" value="Unassembled WGS sequence"/>
</dbReference>
<evidence type="ECO:0000256" key="5">
    <source>
        <dbReference type="ARBA" id="ARBA00023242"/>
    </source>
</evidence>
<name>A0A9W7ZJJ5_9FUNG</name>
<evidence type="ECO:0000256" key="2">
    <source>
        <dbReference type="ARBA" id="ARBA00004496"/>
    </source>
</evidence>
<evidence type="ECO:0000256" key="4">
    <source>
        <dbReference type="ARBA" id="ARBA00022490"/>
    </source>
</evidence>
<evidence type="ECO:0000259" key="7">
    <source>
        <dbReference type="Pfam" id="PF10189"/>
    </source>
</evidence>
<gene>
    <name evidence="9" type="ORF">IWQ60_011390</name>
</gene>
<organism evidence="9 10">
    <name type="scientific">Tieghemiomyces parasiticus</name>
    <dbReference type="NCBI Taxonomy" id="78921"/>
    <lineage>
        <taxon>Eukaryota</taxon>
        <taxon>Fungi</taxon>
        <taxon>Fungi incertae sedis</taxon>
        <taxon>Zoopagomycota</taxon>
        <taxon>Kickxellomycotina</taxon>
        <taxon>Dimargaritomycetes</taxon>
        <taxon>Dimargaritales</taxon>
        <taxon>Dimargaritaceae</taxon>
        <taxon>Tieghemiomyces</taxon>
    </lineage>
</organism>
<dbReference type="Pfam" id="PF24566">
    <property type="entry name" value="HEAT_Ints3_C"/>
    <property type="match status" value="1"/>
</dbReference>
<dbReference type="GO" id="GO:0005737">
    <property type="term" value="C:cytoplasm"/>
    <property type="evidence" value="ECO:0007669"/>
    <property type="project" value="UniProtKB-SubCell"/>
</dbReference>
<proteinExistence type="inferred from homology"/>
<comment type="subcellular location">
    <subcellularLocation>
        <location evidence="2">Cytoplasm</location>
    </subcellularLocation>
    <subcellularLocation>
        <location evidence="1">Nucleus</location>
    </subcellularLocation>
</comment>
<keyword evidence="10" id="KW-1185">Reference proteome</keyword>
<dbReference type="EMBL" id="JANBPT010001275">
    <property type="protein sequence ID" value="KAJ1909047.1"/>
    <property type="molecule type" value="Genomic_DNA"/>
</dbReference>
<evidence type="ECO:0000313" key="9">
    <source>
        <dbReference type="EMBL" id="KAJ1909047.1"/>
    </source>
</evidence>
<feature type="compositionally biased region" description="Polar residues" evidence="6">
    <location>
        <begin position="432"/>
        <end position="441"/>
    </location>
</feature>
<dbReference type="InterPro" id="IPR045334">
    <property type="entry name" value="INTS3"/>
</dbReference>
<feature type="domain" description="Ints3-like C-terminal" evidence="8">
    <location>
        <begin position="675"/>
        <end position="869"/>
    </location>
</feature>
<keyword evidence="4" id="KW-0963">Cytoplasm</keyword>
<feature type="compositionally biased region" description="Low complexity" evidence="6">
    <location>
        <begin position="946"/>
        <end position="958"/>
    </location>
</feature>
<evidence type="ECO:0000256" key="3">
    <source>
        <dbReference type="ARBA" id="ARBA00006130"/>
    </source>
</evidence>
<dbReference type="Pfam" id="PF10189">
    <property type="entry name" value="Ints3_N"/>
    <property type="match status" value="1"/>
</dbReference>
<feature type="domain" description="Integrator complex subunit 3 N-terminal" evidence="7">
    <location>
        <begin position="4"/>
        <end position="346"/>
    </location>
</feature>
<comment type="caution">
    <text evidence="9">The sequence shown here is derived from an EMBL/GenBank/DDBJ whole genome shotgun (WGS) entry which is preliminary data.</text>
</comment>
<feature type="region of interest" description="Disordered" evidence="6">
    <location>
        <begin position="924"/>
        <end position="996"/>
    </location>
</feature>
<dbReference type="PANTHER" id="PTHR13587">
    <property type="entry name" value="INTEGRATOR COMPLEX SUBUNIT 3"/>
    <property type="match status" value="1"/>
</dbReference>
<comment type="similarity">
    <text evidence="3">Belongs to the Integrator subunit 3 family.</text>
</comment>
<dbReference type="GO" id="GO:0005634">
    <property type="term" value="C:nucleus"/>
    <property type="evidence" value="ECO:0007669"/>
    <property type="project" value="UniProtKB-SubCell"/>
</dbReference>
<accession>A0A9W7ZJJ5</accession>
<evidence type="ECO:0000313" key="10">
    <source>
        <dbReference type="Proteomes" id="UP001150569"/>
    </source>
</evidence>
<feature type="region of interest" description="Disordered" evidence="6">
    <location>
        <begin position="403"/>
        <end position="465"/>
    </location>
</feature>
<sequence length="996" mass="110573">MRPEVRDQIIWLLDRVTQLNVAGVDSVYMYLMRQMRGGDISGSNVRFVDTMLNLFERRRTWLYENPFMISSAVYHILCLLPDHQRFTQLREKEIQFASALLRDKFLECCHVGRDLVRTLQNVAQIPEFRELWITLLTRPQQLSPHFKGLPQLLAAPTPKMYLQSRLTFDMETKLLFIMERLKWGAHQRNLVWFTHRFLSTPESETLYSDVIRYICGVYHPPNAILASDIVPRYVILGTLLRSIKSPVAASNVKLALFYDWLFYDPKLDSIMSIEPAILLMERSLEKYAFFTTILVEFLYYLTDDYYPPLRRYLKACVAGAMHDLIDKTVIKSRDVLVKSSHLEKPTLMYLDKLFGLSPLEIRTGIESARELMDITGPEMASHPELDGMTRTFEDATTFNATGPLVSPTVFDGNHPAYSGSPSPPATEPSTHKAITTGSETNGAGEREHAEDSGAFEDNGPADDGEDRVDLAAEQADQQRQEDEAELVKAAADPGLWMFGSHLADLDRLLSEGSASPAVAPVLSVILETFQQTAVAVNVVGAALTLALRKAAPGMLEGAFHLAPDLGDQLLHTHRSDPRNGYSRPTVFVPASSSDDPDAEPNDALLVFCSAVAERLASTTDLAARTRLLSLVATVARFVEGINSRWLLRCLQSACDKSSATATAASIRNFYLDVRENLQVYHDYLTLASPQGDTKAGLTTALRALQDDSIPLFYGLAPFLYQVFSDLCVGYAGVLHVLVSVMDQAQVFTIGRHMTLGQMSIFGEVTAGELLVGTLEWETFEQLCIWQLLNTEASGRPGLIGRVVDEVLPKIDPDYNPEALNGMLTLLCTVPPTDSLLGSLVQASTEALGDFVISALVHWLRTWSTELLEAWDQLTRRLPQLPVPVREQARFVFSRWVGAGAVANLAASGMRTVKDVEKALSQLQLDTDGETKPHPATSADSTDDSLSDLSSHGSSELLDPPADLPNRSKASSRRRSPQPSQSNKKRRTHIPDSDSDE</sequence>
<evidence type="ECO:0000256" key="1">
    <source>
        <dbReference type="ARBA" id="ARBA00004123"/>
    </source>
</evidence>
<keyword evidence="5" id="KW-0539">Nucleus</keyword>